<dbReference type="EMBL" id="JAQOWY010000204">
    <property type="protein sequence ID" value="KAK1847391.1"/>
    <property type="molecule type" value="Genomic_DNA"/>
</dbReference>
<sequence length="70" mass="8152">MYNAGEKRISEKERGNWWVSWSWTEWSWVATRILDAICQTQRCQHDGMVCLLKLGTTSVQFSNAKNKCSP</sequence>
<organism evidence="1 2">
    <name type="scientific">Colletotrichum chrysophilum</name>
    <dbReference type="NCBI Taxonomy" id="1836956"/>
    <lineage>
        <taxon>Eukaryota</taxon>
        <taxon>Fungi</taxon>
        <taxon>Dikarya</taxon>
        <taxon>Ascomycota</taxon>
        <taxon>Pezizomycotina</taxon>
        <taxon>Sordariomycetes</taxon>
        <taxon>Hypocreomycetidae</taxon>
        <taxon>Glomerellales</taxon>
        <taxon>Glomerellaceae</taxon>
        <taxon>Colletotrichum</taxon>
        <taxon>Colletotrichum gloeosporioides species complex</taxon>
    </lineage>
</organism>
<dbReference type="AlphaFoldDB" id="A0AAD9AFT7"/>
<comment type="caution">
    <text evidence="1">The sequence shown here is derived from an EMBL/GenBank/DDBJ whole genome shotgun (WGS) entry which is preliminary data.</text>
</comment>
<evidence type="ECO:0000313" key="2">
    <source>
        <dbReference type="Proteomes" id="UP001243330"/>
    </source>
</evidence>
<gene>
    <name evidence="1" type="ORF">CCHR01_09989</name>
</gene>
<proteinExistence type="predicted"/>
<name>A0AAD9AFT7_9PEZI</name>
<dbReference type="Proteomes" id="UP001243330">
    <property type="component" value="Unassembled WGS sequence"/>
</dbReference>
<protein>
    <submittedName>
        <fullName evidence="1">Uncharacterized protein</fullName>
    </submittedName>
</protein>
<keyword evidence="2" id="KW-1185">Reference proteome</keyword>
<reference evidence="1" key="1">
    <citation type="submission" date="2023-01" db="EMBL/GenBank/DDBJ databases">
        <title>Colletotrichum chrysophilum M932 genome sequence.</title>
        <authorList>
            <person name="Baroncelli R."/>
        </authorList>
    </citation>
    <scope>NUCLEOTIDE SEQUENCE</scope>
    <source>
        <strain evidence="1">M932</strain>
    </source>
</reference>
<accession>A0AAD9AFT7</accession>
<evidence type="ECO:0000313" key="1">
    <source>
        <dbReference type="EMBL" id="KAK1847391.1"/>
    </source>
</evidence>